<comment type="caution">
    <text evidence="15">The sequence shown here is derived from an EMBL/GenBank/DDBJ whole genome shotgun (WGS) entry which is preliminary data.</text>
</comment>
<reference evidence="15" key="1">
    <citation type="journal article" date="2014" name="Int. J. Syst. Evol. Microbiol.">
        <title>Complete genome sequence of Corynebacterium casei LMG S-19264T (=DSM 44701T), isolated from a smear-ripened cheese.</title>
        <authorList>
            <consortium name="US DOE Joint Genome Institute (JGI-PGF)"/>
            <person name="Walter F."/>
            <person name="Albersmeier A."/>
            <person name="Kalinowski J."/>
            <person name="Ruckert C."/>
        </authorList>
    </citation>
    <scope>NUCLEOTIDE SEQUENCE</scope>
    <source>
        <strain evidence="15">CGMCC 1.15758</strain>
    </source>
</reference>
<dbReference type="EMBL" id="BMJS01000054">
    <property type="protein sequence ID" value="GGG07506.1"/>
    <property type="molecule type" value="Genomic_DNA"/>
</dbReference>
<dbReference type="InterPro" id="IPR011063">
    <property type="entry name" value="TilS/TtcA_N"/>
</dbReference>
<keyword evidence="7 13" id="KW-0547">Nucleotide-binding</keyword>
<feature type="binding site" evidence="13">
    <location>
        <position position="111"/>
    </location>
    <ligand>
        <name>[4Fe-4S] cluster</name>
        <dbReference type="ChEBI" id="CHEBI:49883"/>
    </ligand>
</feature>
<dbReference type="GO" id="GO:0000049">
    <property type="term" value="F:tRNA binding"/>
    <property type="evidence" value="ECO:0007669"/>
    <property type="project" value="UniProtKB-KW"/>
</dbReference>
<dbReference type="CDD" id="cd24138">
    <property type="entry name" value="TtcA-like"/>
    <property type="match status" value="1"/>
</dbReference>
<keyword evidence="2 13" id="KW-0963">Cytoplasm</keyword>
<keyword evidence="8 13" id="KW-0067">ATP-binding</keyword>
<gene>
    <name evidence="15" type="primary">ttcA2</name>
    <name evidence="13" type="synonym">ttcA</name>
    <name evidence="15" type="ORF">GCM10010995_26340</name>
</gene>
<feature type="binding site" evidence="13">
    <location>
        <position position="199"/>
    </location>
    <ligand>
        <name>[4Fe-4S] cluster</name>
        <dbReference type="ChEBI" id="CHEBI:49883"/>
    </ligand>
</feature>
<comment type="function">
    <text evidence="13">Catalyzes the ATP-dependent 2-thiolation of cytidine in position 32 of tRNA, to form 2-thiocytidine (s(2)C32). The sulfur atoms are provided by the cysteine/cysteine desulfurase (IscS) system.</text>
</comment>
<name>A0A8J3EAB8_9GAMM</name>
<evidence type="ECO:0000256" key="4">
    <source>
        <dbReference type="ARBA" id="ARBA00022679"/>
    </source>
</evidence>
<proteinExistence type="inferred from homology"/>
<comment type="cofactor">
    <cofactor evidence="13">
        <name>Mg(2+)</name>
        <dbReference type="ChEBI" id="CHEBI:18420"/>
    </cofactor>
</comment>
<dbReference type="Proteomes" id="UP000636949">
    <property type="component" value="Unassembled WGS sequence"/>
</dbReference>
<evidence type="ECO:0000256" key="5">
    <source>
        <dbReference type="ARBA" id="ARBA00022694"/>
    </source>
</evidence>
<evidence type="ECO:0000256" key="8">
    <source>
        <dbReference type="ARBA" id="ARBA00022840"/>
    </source>
</evidence>
<organism evidence="15 16">
    <name type="scientific">Cysteiniphilum litorale</name>
    <dbReference type="NCBI Taxonomy" id="2056700"/>
    <lineage>
        <taxon>Bacteria</taxon>
        <taxon>Pseudomonadati</taxon>
        <taxon>Pseudomonadota</taxon>
        <taxon>Gammaproteobacteria</taxon>
        <taxon>Thiotrichales</taxon>
        <taxon>Fastidiosibacteraceae</taxon>
        <taxon>Cysteiniphilum</taxon>
    </lineage>
</organism>
<keyword evidence="16" id="KW-1185">Reference proteome</keyword>
<evidence type="ECO:0000313" key="16">
    <source>
        <dbReference type="Proteomes" id="UP000636949"/>
    </source>
</evidence>
<comment type="catalytic activity">
    <reaction evidence="13">
        <text>cytidine(32) in tRNA + S-sulfanyl-L-cysteinyl-[cysteine desulfurase] + AH2 + ATP = 2-thiocytidine(32) in tRNA + L-cysteinyl-[cysteine desulfurase] + A + AMP + diphosphate + H(+)</text>
        <dbReference type="Rhea" id="RHEA:57048"/>
        <dbReference type="Rhea" id="RHEA-COMP:10288"/>
        <dbReference type="Rhea" id="RHEA-COMP:12157"/>
        <dbReference type="Rhea" id="RHEA-COMP:12158"/>
        <dbReference type="Rhea" id="RHEA-COMP:14821"/>
        <dbReference type="ChEBI" id="CHEBI:13193"/>
        <dbReference type="ChEBI" id="CHEBI:15378"/>
        <dbReference type="ChEBI" id="CHEBI:17499"/>
        <dbReference type="ChEBI" id="CHEBI:29950"/>
        <dbReference type="ChEBI" id="CHEBI:30616"/>
        <dbReference type="ChEBI" id="CHEBI:33019"/>
        <dbReference type="ChEBI" id="CHEBI:61963"/>
        <dbReference type="ChEBI" id="CHEBI:82748"/>
        <dbReference type="ChEBI" id="CHEBI:141453"/>
        <dbReference type="ChEBI" id="CHEBI:456215"/>
    </reaction>
</comment>
<comment type="similarity">
    <text evidence="13">Belongs to the TtcA family.</text>
</comment>
<evidence type="ECO:0000256" key="2">
    <source>
        <dbReference type="ARBA" id="ARBA00022490"/>
    </source>
</evidence>
<evidence type="ECO:0000256" key="1">
    <source>
        <dbReference type="ARBA" id="ARBA00022485"/>
    </source>
</evidence>
<evidence type="ECO:0000256" key="7">
    <source>
        <dbReference type="ARBA" id="ARBA00022741"/>
    </source>
</evidence>
<dbReference type="Pfam" id="PF01171">
    <property type="entry name" value="ATP_bind_3"/>
    <property type="match status" value="1"/>
</dbReference>
<dbReference type="PANTHER" id="PTHR43686:SF1">
    <property type="entry name" value="AMINOTRAN_5 DOMAIN-CONTAINING PROTEIN"/>
    <property type="match status" value="1"/>
</dbReference>
<evidence type="ECO:0000256" key="10">
    <source>
        <dbReference type="ARBA" id="ARBA00022884"/>
    </source>
</evidence>
<keyword evidence="10 13" id="KW-0694">RNA-binding</keyword>
<feature type="domain" description="tRNA(Ile)-lysidine/2-thiocytidine synthase N-terminal" evidence="14">
    <location>
        <begin position="27"/>
        <end position="191"/>
    </location>
</feature>
<evidence type="ECO:0000259" key="14">
    <source>
        <dbReference type="Pfam" id="PF01171"/>
    </source>
</evidence>
<feature type="short sequence motif" description="PP-loop motif" evidence="13">
    <location>
        <begin position="33"/>
        <end position="38"/>
    </location>
</feature>
<evidence type="ECO:0000256" key="9">
    <source>
        <dbReference type="ARBA" id="ARBA00022842"/>
    </source>
</evidence>
<keyword evidence="4 13" id="KW-0808">Transferase</keyword>
<dbReference type="GO" id="GO:0005524">
    <property type="term" value="F:ATP binding"/>
    <property type="evidence" value="ECO:0007669"/>
    <property type="project" value="UniProtKB-UniRule"/>
</dbReference>
<comment type="cofactor">
    <cofactor evidence="13">
        <name>[4Fe-4S] cluster</name>
        <dbReference type="ChEBI" id="CHEBI:49883"/>
    </cofactor>
    <text evidence="13">Binds 1 [4Fe-4S] cluster per subunit. The cluster is chelated by three Cys residues, the fourth Fe has a free coordination site that may bind a sulfur atom transferred from the persulfide of IscS.</text>
</comment>
<dbReference type="EC" id="2.8.1.-" evidence="13"/>
<dbReference type="GO" id="GO:0000287">
    <property type="term" value="F:magnesium ion binding"/>
    <property type="evidence" value="ECO:0007669"/>
    <property type="project" value="UniProtKB-UniRule"/>
</dbReference>
<dbReference type="GO" id="GO:0034227">
    <property type="term" value="P:tRNA thio-modification"/>
    <property type="evidence" value="ECO:0007669"/>
    <property type="project" value="UniProtKB-UniRule"/>
</dbReference>
<dbReference type="PIRSF" id="PIRSF004976">
    <property type="entry name" value="ATPase_YdaO"/>
    <property type="match status" value="1"/>
</dbReference>
<dbReference type="HAMAP" id="MF_01850">
    <property type="entry name" value="TtcA"/>
    <property type="match status" value="1"/>
</dbReference>
<evidence type="ECO:0000256" key="6">
    <source>
        <dbReference type="ARBA" id="ARBA00022723"/>
    </source>
</evidence>
<dbReference type="GO" id="GO:0016783">
    <property type="term" value="F:sulfurtransferase activity"/>
    <property type="evidence" value="ECO:0007669"/>
    <property type="project" value="UniProtKB-UniRule"/>
</dbReference>
<keyword evidence="9 13" id="KW-0460">Magnesium</keyword>
<keyword evidence="5 13" id="KW-0819">tRNA processing</keyword>
<dbReference type="GO" id="GO:0051539">
    <property type="term" value="F:4 iron, 4 sulfur cluster binding"/>
    <property type="evidence" value="ECO:0007669"/>
    <property type="project" value="UniProtKB-UniRule"/>
</dbReference>
<dbReference type="OrthoDB" id="9801054at2"/>
<sequence>MTQTEKKLHFYITKAIADYKMLQKGDKVMICLSGGKDSFTLVKVMHDLVANGTYDLDLIVYTLDQTQPGWDDSGLRQYLEDHNITYIIEKRDTYSVVIDKVPENKTYCSLCSRLRRGNIYRFARDNHINKIMLGHHRDDVIESALMSMFYQGKVKSMPAKLLTEDKQNVVIRPMVYCQERDIARFAKEQAFPIIPCNLCGTQENLKRQQVKNLIHELAQQNPIIPQNIFASLSNVVPSHLYDQNLFDTRECDQERIYADSNCLITNESSEHLF</sequence>
<dbReference type="InterPro" id="IPR035107">
    <property type="entry name" value="tRNA_thiolation_TtcA_Ctu1"/>
</dbReference>
<keyword evidence="1 13" id="KW-0004">4Fe-4S</keyword>
<dbReference type="NCBIfam" id="NF007972">
    <property type="entry name" value="PRK10696.1"/>
    <property type="match status" value="1"/>
</dbReference>
<comment type="subcellular location">
    <subcellularLocation>
        <location evidence="13">Cytoplasm</location>
    </subcellularLocation>
</comment>
<dbReference type="InterPro" id="IPR012089">
    <property type="entry name" value="tRNA_Cyd_32_2_STrfase"/>
</dbReference>
<evidence type="ECO:0000256" key="11">
    <source>
        <dbReference type="ARBA" id="ARBA00023004"/>
    </source>
</evidence>
<dbReference type="RefSeq" id="WP_117003961.1">
    <property type="nucleotide sequence ID" value="NZ_BMJS01000054.1"/>
</dbReference>
<comment type="pathway">
    <text evidence="13">tRNA modification.</text>
</comment>
<dbReference type="PANTHER" id="PTHR43686">
    <property type="entry name" value="SULFURTRANSFERASE-RELATED"/>
    <property type="match status" value="1"/>
</dbReference>
<comment type="miscellaneous">
    <text evidence="13">The thiolation reaction likely consists of two steps: a first activation step by ATP to form an adenylated intermediate of the target base of tRNA, and a second nucleophilic substitution step of the sulfur (S) atom supplied by the hydrosulfide attached to the Fe-S cluster.</text>
</comment>
<protein>
    <recommendedName>
        <fullName evidence="13">tRNA-cytidine(32) 2-sulfurtransferase</fullName>
        <ecNumber evidence="13">2.8.1.-</ecNumber>
    </recommendedName>
    <alternativeName>
        <fullName evidence="13">Two-thiocytidine biosynthesis protein A</fullName>
    </alternativeName>
    <alternativeName>
        <fullName evidence="13">tRNA 2-thiocytidine biosynthesis protein TtcA</fullName>
    </alternativeName>
</protein>
<dbReference type="InterPro" id="IPR014729">
    <property type="entry name" value="Rossmann-like_a/b/a_fold"/>
</dbReference>
<evidence type="ECO:0000256" key="3">
    <source>
        <dbReference type="ARBA" id="ARBA00022555"/>
    </source>
</evidence>
<evidence type="ECO:0000256" key="13">
    <source>
        <dbReference type="HAMAP-Rule" id="MF_01850"/>
    </source>
</evidence>
<accession>A0A8J3EAB8</accession>
<dbReference type="Gene3D" id="3.40.50.620">
    <property type="entry name" value="HUPs"/>
    <property type="match status" value="1"/>
</dbReference>
<keyword evidence="11 13" id="KW-0408">Iron</keyword>
<evidence type="ECO:0000256" key="12">
    <source>
        <dbReference type="ARBA" id="ARBA00023014"/>
    </source>
</evidence>
<keyword evidence="3 13" id="KW-0820">tRNA-binding</keyword>
<comment type="subunit">
    <text evidence="13">Homodimer.</text>
</comment>
<evidence type="ECO:0000313" key="15">
    <source>
        <dbReference type="EMBL" id="GGG07506.1"/>
    </source>
</evidence>
<keyword evidence="12 13" id="KW-0411">Iron-sulfur</keyword>
<feature type="binding site" evidence="13">
    <location>
        <position position="108"/>
    </location>
    <ligand>
        <name>[4Fe-4S] cluster</name>
        <dbReference type="ChEBI" id="CHEBI:49883"/>
    </ligand>
</feature>
<dbReference type="SUPFAM" id="SSF52402">
    <property type="entry name" value="Adenine nucleotide alpha hydrolases-like"/>
    <property type="match status" value="1"/>
</dbReference>
<dbReference type="GO" id="GO:0005737">
    <property type="term" value="C:cytoplasm"/>
    <property type="evidence" value="ECO:0007669"/>
    <property type="project" value="UniProtKB-SubCell"/>
</dbReference>
<reference evidence="15" key="2">
    <citation type="submission" date="2020-09" db="EMBL/GenBank/DDBJ databases">
        <authorList>
            <person name="Sun Q."/>
            <person name="Zhou Y."/>
        </authorList>
    </citation>
    <scope>NUCLEOTIDE SEQUENCE</scope>
    <source>
        <strain evidence="15">CGMCC 1.15758</strain>
    </source>
</reference>
<keyword evidence="6 13" id="KW-0479">Metal-binding</keyword>
<dbReference type="AlphaFoldDB" id="A0A8J3EAB8"/>